<keyword evidence="3" id="KW-1185">Reference proteome</keyword>
<dbReference type="SUPFAM" id="SSF51735">
    <property type="entry name" value="NAD(P)-binding Rossmann-fold domains"/>
    <property type="match status" value="1"/>
</dbReference>
<dbReference type="Pfam" id="PF16363">
    <property type="entry name" value="GDP_Man_Dehyd"/>
    <property type="match status" value="1"/>
</dbReference>
<feature type="domain" description="NAD(P)-binding" evidence="1">
    <location>
        <begin position="14"/>
        <end position="245"/>
    </location>
</feature>
<sequence>MKGITHVVHLATPKEDTETIMDVAIKGLFWLLESCRASSSFRRFILIGGDASVGHYFYPHKNPITEEQPHTAYPGGYALSKVLEETMLQQYFIQYNVDGCCLRAPWIMEGNDLKRHLSFGKQVFGVPEWHQMVSPITAMKYEKENIIPLMLDIDGNPMKRNMVHLKDLVTAIQITLDHKEAKQQTFNMSMDEPFDYGKAANYLLETRKIKSVPVETKYYSTWLDNNKAKLLLGWRPAYGLEKMIDAAWEN</sequence>
<dbReference type="Proteomes" id="UP000634668">
    <property type="component" value="Unassembled WGS sequence"/>
</dbReference>
<proteinExistence type="predicted"/>
<reference evidence="2" key="2">
    <citation type="submission" date="2020-09" db="EMBL/GenBank/DDBJ databases">
        <authorList>
            <person name="Sun Q."/>
            <person name="Kim S."/>
        </authorList>
    </citation>
    <scope>NUCLEOTIDE SEQUENCE</scope>
    <source>
        <strain evidence="2">KCTC 12113</strain>
    </source>
</reference>
<reference evidence="2" key="1">
    <citation type="journal article" date="2014" name="Int. J. Syst. Evol. Microbiol.">
        <title>Complete genome sequence of Corynebacterium casei LMG S-19264T (=DSM 44701T), isolated from a smear-ripened cheese.</title>
        <authorList>
            <consortium name="US DOE Joint Genome Institute (JGI-PGF)"/>
            <person name="Walter F."/>
            <person name="Albersmeier A."/>
            <person name="Kalinowski J."/>
            <person name="Ruckert C."/>
        </authorList>
    </citation>
    <scope>NUCLEOTIDE SEQUENCE</scope>
    <source>
        <strain evidence="2">KCTC 12113</strain>
    </source>
</reference>
<evidence type="ECO:0000313" key="3">
    <source>
        <dbReference type="Proteomes" id="UP000634668"/>
    </source>
</evidence>
<dbReference type="InterPro" id="IPR016040">
    <property type="entry name" value="NAD(P)-bd_dom"/>
</dbReference>
<accession>A0A918J2U1</accession>
<dbReference type="AlphaFoldDB" id="A0A918J2U1"/>
<dbReference type="PANTHER" id="PTHR43000">
    <property type="entry name" value="DTDP-D-GLUCOSE 4,6-DEHYDRATASE-RELATED"/>
    <property type="match status" value="1"/>
</dbReference>
<comment type="caution">
    <text evidence="2">The sequence shown here is derived from an EMBL/GenBank/DDBJ whole genome shotgun (WGS) entry which is preliminary data.</text>
</comment>
<dbReference type="InterPro" id="IPR036291">
    <property type="entry name" value="NAD(P)-bd_dom_sf"/>
</dbReference>
<evidence type="ECO:0000259" key="1">
    <source>
        <dbReference type="Pfam" id="PF16363"/>
    </source>
</evidence>
<gene>
    <name evidence="2" type="ORF">GCM10007383_31060</name>
</gene>
<dbReference type="EMBL" id="BMWP01000025">
    <property type="protein sequence ID" value="GGW44409.1"/>
    <property type="molecule type" value="Genomic_DNA"/>
</dbReference>
<dbReference type="Gene3D" id="3.40.50.720">
    <property type="entry name" value="NAD(P)-binding Rossmann-like Domain"/>
    <property type="match status" value="1"/>
</dbReference>
<dbReference type="RefSeq" id="WP_205622037.1">
    <property type="nucleotide sequence ID" value="NZ_BMWP01000025.1"/>
</dbReference>
<evidence type="ECO:0000313" key="2">
    <source>
        <dbReference type="EMBL" id="GGW44409.1"/>
    </source>
</evidence>
<name>A0A918J2U1_9FLAO</name>
<organism evidence="2 3">
    <name type="scientific">Arenibacter certesii</name>
    <dbReference type="NCBI Taxonomy" id="228955"/>
    <lineage>
        <taxon>Bacteria</taxon>
        <taxon>Pseudomonadati</taxon>
        <taxon>Bacteroidota</taxon>
        <taxon>Flavobacteriia</taxon>
        <taxon>Flavobacteriales</taxon>
        <taxon>Flavobacteriaceae</taxon>
        <taxon>Arenibacter</taxon>
    </lineage>
</organism>
<protein>
    <submittedName>
        <fullName evidence="2">UDP-glucose 4-epimerase</fullName>
    </submittedName>
</protein>